<protein>
    <recommendedName>
        <fullName evidence="1">DUF2147 domain-containing protein</fullName>
    </recommendedName>
</protein>
<proteinExistence type="predicted"/>
<dbReference type="PANTHER" id="PTHR36919:SF2">
    <property type="entry name" value="BLL6627 PROTEIN"/>
    <property type="match status" value="1"/>
</dbReference>
<evidence type="ECO:0000259" key="1">
    <source>
        <dbReference type="Pfam" id="PF09917"/>
    </source>
</evidence>
<dbReference type="AlphaFoldDB" id="A0A381RW58"/>
<reference evidence="2" key="1">
    <citation type="submission" date="2018-05" db="EMBL/GenBank/DDBJ databases">
        <authorList>
            <person name="Lanie J.A."/>
            <person name="Ng W.-L."/>
            <person name="Kazmierczak K.M."/>
            <person name="Andrzejewski T.M."/>
            <person name="Davidsen T.M."/>
            <person name="Wayne K.J."/>
            <person name="Tettelin H."/>
            <person name="Glass J.I."/>
            <person name="Rusch D."/>
            <person name="Podicherti R."/>
            <person name="Tsui H.-C.T."/>
            <person name="Winkler M.E."/>
        </authorList>
    </citation>
    <scope>NUCLEOTIDE SEQUENCE</scope>
</reference>
<sequence length="130" mass="14560">MGVVPLMAVGEELPGNIVGVWDTGDGAHVEVYERDGKYHGKFTRFYDEPPAGGLDAKNPDPALRGRPLLGTDLIVNFVFDDQKWKHGRIYNPENGKQYKADLELEAGVLKVRGWIGIRLLGRTVKWTRID</sequence>
<dbReference type="InterPro" id="IPR019223">
    <property type="entry name" value="DUF2147"/>
</dbReference>
<organism evidence="2">
    <name type="scientific">marine metagenome</name>
    <dbReference type="NCBI Taxonomy" id="408172"/>
    <lineage>
        <taxon>unclassified sequences</taxon>
        <taxon>metagenomes</taxon>
        <taxon>ecological metagenomes</taxon>
    </lineage>
</organism>
<gene>
    <name evidence="2" type="ORF">METZ01_LOCUS46007</name>
</gene>
<dbReference type="PANTHER" id="PTHR36919">
    <property type="entry name" value="BLR1215 PROTEIN"/>
    <property type="match status" value="1"/>
</dbReference>
<dbReference type="Gene3D" id="2.40.128.520">
    <property type="match status" value="1"/>
</dbReference>
<accession>A0A381RW58</accession>
<dbReference type="EMBL" id="UINC01002122">
    <property type="protein sequence ID" value="SUZ93153.1"/>
    <property type="molecule type" value="Genomic_DNA"/>
</dbReference>
<feature type="domain" description="DUF2147" evidence="1">
    <location>
        <begin position="19"/>
        <end position="128"/>
    </location>
</feature>
<name>A0A381RW58_9ZZZZ</name>
<dbReference type="Pfam" id="PF09917">
    <property type="entry name" value="DUF2147"/>
    <property type="match status" value="1"/>
</dbReference>
<evidence type="ECO:0000313" key="2">
    <source>
        <dbReference type="EMBL" id="SUZ93153.1"/>
    </source>
</evidence>